<evidence type="ECO:0000313" key="3">
    <source>
        <dbReference type="EMBL" id="QIP34806.1"/>
    </source>
</evidence>
<feature type="coiled-coil region" evidence="1">
    <location>
        <begin position="540"/>
        <end position="601"/>
    </location>
</feature>
<dbReference type="PROSITE" id="PS50893">
    <property type="entry name" value="ABC_TRANSPORTER_2"/>
    <property type="match status" value="2"/>
</dbReference>
<dbReference type="InterPro" id="IPR032524">
    <property type="entry name" value="ABC_tran_C"/>
</dbReference>
<dbReference type="EMBL" id="CP050139">
    <property type="protein sequence ID" value="QIP34806.1"/>
    <property type="molecule type" value="Genomic_DNA"/>
</dbReference>
<dbReference type="GO" id="GO:0003677">
    <property type="term" value="F:DNA binding"/>
    <property type="evidence" value="ECO:0007669"/>
    <property type="project" value="InterPro"/>
</dbReference>
<reference evidence="3 4" key="1">
    <citation type="submission" date="2020-03" db="EMBL/GenBank/DDBJ databases">
        <title>Isolation of cellulose-producing strains, genome characterization and application of the synthesized cellulose films as an economical and sustainable material for piezoelectric sensor construction.</title>
        <authorList>
            <person name="Mangayil R.K."/>
        </authorList>
    </citation>
    <scope>NUCLEOTIDE SEQUENCE [LARGE SCALE GENOMIC DNA]</scope>
    <source>
        <strain evidence="3 4">ENS 9a1a</strain>
    </source>
</reference>
<dbReference type="Gene3D" id="3.40.50.300">
    <property type="entry name" value="P-loop containing nucleotide triphosphate hydrolases"/>
    <property type="match status" value="2"/>
</dbReference>
<sequence>MASPPLLLLQDITLTLGGAPLLNGAGFGVGAGERLCLVGRNGCGKSTLLRIAAGEIQADDGTVFVQPGTTIRYLPQEPDLSGFATTLDYVRAGMGPGDPDYRAELLLTELGLNGTEDPATLSGGEARRCALARALAPEPDLLLLDEPTNHLDMPTIEWLERELLSLSSAMVIISHDRRLLETLSRSVVWLDRGITRRLDQGFARFETWREDVLEQEERDSHKLDRQIAREEDWMRYGVTARRKRNVRRVAELAELRNTRRNAIRPQGGVKMEARESDLSGKLVAVAEDISRAYDPAHPVVSHLDLRILRGDRLGIVGANGAGKSTLLRLLTGVDRPDSGSIAIGSALNVVTLDQQRRTLDPNATLADTLTGGGGDMVQVGTEKRHVIGYMKDFLFRPEQARTPVGVLSGGERGRLMLACALARPSNLLVLDEPTNDLDLETLDLLQDMLAGYSGTVLLVSHDRDFLDRVASSILMAEGGGKWVEYAGGYSDMLAQRRDDTLAARPRQERTDTTPARTDVTPSASPRQPARKMSYKDRHALEQLPKQMAALESEIERLRALLSDAGLYARDPAAFTAATTALEKAQADLTAAEERWLELEMLRETLQSP</sequence>
<dbReference type="Gene3D" id="1.10.287.380">
    <property type="entry name" value="Valyl-tRNA synthetase, C-terminal domain"/>
    <property type="match status" value="1"/>
</dbReference>
<keyword evidence="3" id="KW-0547">Nucleotide-binding</keyword>
<name>A0A181C8K5_9PROT</name>
<dbReference type="RefSeq" id="WP_007399335.1">
    <property type="nucleotide sequence ID" value="NZ_CALMTF010000039.1"/>
</dbReference>
<feature type="compositionally biased region" description="Basic and acidic residues" evidence="2">
    <location>
        <begin position="500"/>
        <end position="511"/>
    </location>
</feature>
<evidence type="ECO:0000256" key="2">
    <source>
        <dbReference type="SAM" id="MobiDB-lite"/>
    </source>
</evidence>
<dbReference type="GO" id="GO:0016887">
    <property type="term" value="F:ATP hydrolysis activity"/>
    <property type="evidence" value="ECO:0007669"/>
    <property type="project" value="InterPro"/>
</dbReference>
<dbReference type="Pfam" id="PF16326">
    <property type="entry name" value="ABC_tran_CTD"/>
    <property type="match status" value="1"/>
</dbReference>
<evidence type="ECO:0000256" key="1">
    <source>
        <dbReference type="SAM" id="Coils"/>
    </source>
</evidence>
<dbReference type="CDD" id="cd03221">
    <property type="entry name" value="ABCF_EF-3"/>
    <property type="match status" value="2"/>
</dbReference>
<feature type="compositionally biased region" description="Polar residues" evidence="2">
    <location>
        <begin position="512"/>
        <end position="525"/>
    </location>
</feature>
<dbReference type="SMART" id="SM00382">
    <property type="entry name" value="AAA"/>
    <property type="match status" value="2"/>
</dbReference>
<dbReference type="InterPro" id="IPR037118">
    <property type="entry name" value="Val-tRNA_synth_C_sf"/>
</dbReference>
<dbReference type="InterPro" id="IPR003439">
    <property type="entry name" value="ABC_transporter-like_ATP-bd"/>
</dbReference>
<accession>A0A181C8K5</accession>
<dbReference type="AlphaFoldDB" id="A0A181C8K5"/>
<keyword evidence="3" id="KW-0067">ATP-binding</keyword>
<evidence type="ECO:0000313" key="4">
    <source>
        <dbReference type="Proteomes" id="UP000502533"/>
    </source>
</evidence>
<dbReference type="InterPro" id="IPR003593">
    <property type="entry name" value="AAA+_ATPase"/>
</dbReference>
<dbReference type="PANTHER" id="PTHR42855:SF1">
    <property type="entry name" value="ABC TRANSPORTER DOMAIN-CONTAINING PROTEIN"/>
    <property type="match status" value="1"/>
</dbReference>
<dbReference type="InterPro" id="IPR051309">
    <property type="entry name" value="ABCF_ATPase"/>
</dbReference>
<feature type="region of interest" description="Disordered" evidence="2">
    <location>
        <begin position="500"/>
        <end position="533"/>
    </location>
</feature>
<keyword evidence="4" id="KW-1185">Reference proteome</keyword>
<dbReference type="Proteomes" id="UP000502533">
    <property type="component" value="Chromosome"/>
</dbReference>
<keyword evidence="1" id="KW-0175">Coiled coil</keyword>
<gene>
    <name evidence="3" type="ORF">GWK63_04260</name>
</gene>
<dbReference type="SUPFAM" id="SSF52540">
    <property type="entry name" value="P-loop containing nucleoside triphosphate hydrolases"/>
    <property type="match status" value="2"/>
</dbReference>
<dbReference type="GeneID" id="85021363"/>
<dbReference type="Pfam" id="PF00005">
    <property type="entry name" value="ABC_tran"/>
    <property type="match status" value="2"/>
</dbReference>
<dbReference type="InterPro" id="IPR027417">
    <property type="entry name" value="P-loop_NTPase"/>
</dbReference>
<protein>
    <submittedName>
        <fullName evidence="3">ABC-F family ATP-binding cassette domain-containing protein</fullName>
    </submittedName>
</protein>
<proteinExistence type="predicted"/>
<dbReference type="PANTHER" id="PTHR42855">
    <property type="entry name" value="ABC TRANSPORTER ATP-BINDING SUBUNIT"/>
    <property type="match status" value="1"/>
</dbReference>
<dbReference type="KEGG" id="kre:GWK63_04260"/>
<dbReference type="GO" id="GO:0005524">
    <property type="term" value="F:ATP binding"/>
    <property type="evidence" value="ECO:0007669"/>
    <property type="project" value="UniProtKB-KW"/>
</dbReference>
<organism evidence="3 4">
    <name type="scientific">Komagataeibacter rhaeticus</name>
    <dbReference type="NCBI Taxonomy" id="215221"/>
    <lineage>
        <taxon>Bacteria</taxon>
        <taxon>Pseudomonadati</taxon>
        <taxon>Pseudomonadota</taxon>
        <taxon>Alphaproteobacteria</taxon>
        <taxon>Acetobacterales</taxon>
        <taxon>Acetobacteraceae</taxon>
        <taxon>Komagataeibacter</taxon>
    </lineage>
</organism>